<evidence type="ECO:0000313" key="2">
    <source>
        <dbReference type="Proteomes" id="UP000789525"/>
    </source>
</evidence>
<dbReference type="EMBL" id="CAJVPT010062255">
    <property type="protein sequence ID" value="CAG8766633.1"/>
    <property type="molecule type" value="Genomic_DNA"/>
</dbReference>
<feature type="non-terminal residue" evidence="1">
    <location>
        <position position="1"/>
    </location>
</feature>
<organism evidence="1 2">
    <name type="scientific">Acaulospora colombiana</name>
    <dbReference type="NCBI Taxonomy" id="27376"/>
    <lineage>
        <taxon>Eukaryota</taxon>
        <taxon>Fungi</taxon>
        <taxon>Fungi incertae sedis</taxon>
        <taxon>Mucoromycota</taxon>
        <taxon>Glomeromycotina</taxon>
        <taxon>Glomeromycetes</taxon>
        <taxon>Diversisporales</taxon>
        <taxon>Acaulosporaceae</taxon>
        <taxon>Acaulospora</taxon>
    </lineage>
</organism>
<evidence type="ECO:0000313" key="1">
    <source>
        <dbReference type="EMBL" id="CAG8766633.1"/>
    </source>
</evidence>
<keyword evidence="2" id="KW-1185">Reference proteome</keyword>
<gene>
    <name evidence="1" type="ORF">ACOLOM_LOCUS13483</name>
</gene>
<sequence>AQLSACYSNSFAVALENKLSSIAFCSISTGIYGYPIEDATHIALETTRNFLEEEGGEKAKSLEKIVFVVWSDKDKGVYEALLPEYFPETAEQEGEPDEPAPKGQAETV</sequence>
<accession>A0ACA9QW45</accession>
<protein>
    <submittedName>
        <fullName evidence="1">11331_t:CDS:1</fullName>
    </submittedName>
</protein>
<proteinExistence type="predicted"/>
<reference evidence="1" key="1">
    <citation type="submission" date="2021-06" db="EMBL/GenBank/DDBJ databases">
        <authorList>
            <person name="Kallberg Y."/>
            <person name="Tangrot J."/>
            <person name="Rosling A."/>
        </authorList>
    </citation>
    <scope>NUCLEOTIDE SEQUENCE</scope>
    <source>
        <strain evidence="1">CL356</strain>
    </source>
</reference>
<comment type="caution">
    <text evidence="1">The sequence shown here is derived from an EMBL/GenBank/DDBJ whole genome shotgun (WGS) entry which is preliminary data.</text>
</comment>
<name>A0ACA9QW45_9GLOM</name>
<dbReference type="Proteomes" id="UP000789525">
    <property type="component" value="Unassembled WGS sequence"/>
</dbReference>